<dbReference type="GO" id="GO:0071973">
    <property type="term" value="P:bacterial-type flagellum-dependent cell motility"/>
    <property type="evidence" value="ECO:0007669"/>
    <property type="project" value="InterPro"/>
</dbReference>
<gene>
    <name evidence="2" type="primary">flgL_2</name>
    <name evidence="2" type="ORF">MAMMFC1_02376</name>
</gene>
<dbReference type="GO" id="GO:0009424">
    <property type="term" value="C:bacterial-type flagellum hook"/>
    <property type="evidence" value="ECO:0007669"/>
    <property type="project" value="InterPro"/>
</dbReference>
<dbReference type="PANTHER" id="PTHR42792">
    <property type="entry name" value="FLAGELLIN"/>
    <property type="match status" value="1"/>
</dbReference>
<dbReference type="GO" id="GO:0005198">
    <property type="term" value="F:structural molecule activity"/>
    <property type="evidence" value="ECO:0007669"/>
    <property type="project" value="InterPro"/>
</dbReference>
<protein>
    <submittedName>
        <fullName evidence="2">Flagellar hook-associated protein 3</fullName>
    </submittedName>
</protein>
<keyword evidence="3" id="KW-1185">Reference proteome</keyword>
<dbReference type="InterPro" id="IPR001492">
    <property type="entry name" value="Flagellin"/>
</dbReference>
<sequence length="346" mass="37992">MVTRISNNMVYYNFLSSLNKSLNKQYTLQEQLADGKAIHRPSDDPVKTMRSLRFTVSLTENEEYTKHVSDARSWMETTDGALYDINNVIQSARELVIGGIEPNPAIAYETIAEQLDGLINHMVELGNTKLGDRYIFAGQADRMNSKPPFERQNVPAAVATAAGLFEADGVTPQTDQVVYNGDTQKISMVIKPGAVTPAQDSVNLTGQDLFGDPDTHALTAVDMDGDGTNDTKICDVFNMLIQIKQEFQKNPPDLTWLSGTGLGNIDKIHDQVLKAQTTIGSRSVAYEMAENMLTKFNTQINADIGANEDLDLSKGIVDFKTAETVYRTALSVGARIMPVSLADFLN</sequence>
<keyword evidence="2" id="KW-0969">Cilium</keyword>
<evidence type="ECO:0000313" key="2">
    <source>
        <dbReference type="EMBL" id="BBB91692.1"/>
    </source>
</evidence>
<dbReference type="KEGG" id="mana:MAMMFC1_02376"/>
<dbReference type="OrthoDB" id="9758307at2"/>
<dbReference type="PANTHER" id="PTHR42792:SF1">
    <property type="entry name" value="FLAGELLAR HOOK-ASSOCIATED PROTEIN 3"/>
    <property type="match status" value="1"/>
</dbReference>
<dbReference type="AlphaFoldDB" id="A0A348AKU4"/>
<dbReference type="InterPro" id="IPR001029">
    <property type="entry name" value="Flagellin_N"/>
</dbReference>
<dbReference type="NCBIfam" id="TIGR02550">
    <property type="entry name" value="flagell_flgL"/>
    <property type="match status" value="1"/>
</dbReference>
<organism evidence="2 3">
    <name type="scientific">Methylomusa anaerophila</name>
    <dbReference type="NCBI Taxonomy" id="1930071"/>
    <lineage>
        <taxon>Bacteria</taxon>
        <taxon>Bacillati</taxon>
        <taxon>Bacillota</taxon>
        <taxon>Negativicutes</taxon>
        <taxon>Selenomonadales</taxon>
        <taxon>Sporomusaceae</taxon>
        <taxon>Methylomusa</taxon>
    </lineage>
</organism>
<dbReference type="Pfam" id="PF00669">
    <property type="entry name" value="Flagellin_N"/>
    <property type="match status" value="1"/>
</dbReference>
<dbReference type="Gene3D" id="1.20.1330.10">
    <property type="entry name" value="f41 fragment of flagellin, N-terminal domain"/>
    <property type="match status" value="1"/>
</dbReference>
<dbReference type="RefSeq" id="WP_126308680.1">
    <property type="nucleotide sequence ID" value="NZ_AP018449.1"/>
</dbReference>
<dbReference type="SUPFAM" id="SSF64518">
    <property type="entry name" value="Phase 1 flagellin"/>
    <property type="match status" value="1"/>
</dbReference>
<keyword evidence="2" id="KW-0966">Cell projection</keyword>
<proteinExistence type="predicted"/>
<evidence type="ECO:0000313" key="3">
    <source>
        <dbReference type="Proteomes" id="UP000276437"/>
    </source>
</evidence>
<accession>A0A348AKU4</accession>
<dbReference type="EMBL" id="AP018449">
    <property type="protein sequence ID" value="BBB91692.1"/>
    <property type="molecule type" value="Genomic_DNA"/>
</dbReference>
<name>A0A348AKU4_9FIRM</name>
<reference evidence="2 3" key="1">
    <citation type="journal article" date="2018" name="Int. J. Syst. Evol. Microbiol.">
        <title>Methylomusa anaerophila gen. nov., sp. nov., an anaerobic methanol-utilizing bacterium isolated from a microbial fuel cell.</title>
        <authorList>
            <person name="Amano N."/>
            <person name="Yamamuro A."/>
            <person name="Miyahara M."/>
            <person name="Kouzuma A."/>
            <person name="Abe T."/>
            <person name="Watanabe K."/>
        </authorList>
    </citation>
    <scope>NUCLEOTIDE SEQUENCE [LARGE SCALE GENOMIC DNA]</scope>
    <source>
        <strain evidence="2 3">MMFC1</strain>
    </source>
</reference>
<feature type="domain" description="Flagellin N-terminal" evidence="1">
    <location>
        <begin position="5"/>
        <end position="139"/>
    </location>
</feature>
<keyword evidence="2" id="KW-0282">Flagellum</keyword>
<dbReference type="Proteomes" id="UP000276437">
    <property type="component" value="Chromosome"/>
</dbReference>
<evidence type="ECO:0000259" key="1">
    <source>
        <dbReference type="Pfam" id="PF00669"/>
    </source>
</evidence>
<dbReference type="InterPro" id="IPR013384">
    <property type="entry name" value="Flagell_FlgL"/>
</dbReference>